<evidence type="ECO:0000256" key="1">
    <source>
        <dbReference type="SAM" id="MobiDB-lite"/>
    </source>
</evidence>
<feature type="chain" id="PRO_5037394043" description="Peptidase MA-like domain-containing protein" evidence="2">
    <location>
        <begin position="27"/>
        <end position="755"/>
    </location>
</feature>
<sequence length="755" mass="82486">MRKTVFVLFVCLLGGMAGSTAGSAPAVESSVRLIQKAYERGELDYRTALNYRIYALFNRAGLPRSFRSAAPAALPLKSATPLLLEAKSNPHLLFSENRFVLNRPTDFFDSDYYGRNVAVWTYDTPGGHFKIHYTESNSQGDAVYGADGAQSTIPQFVIDLASYFDTAWEQEVSLLGYRSPASDGTAGGDGKFDVYVKNLSGAYGYTSYDSSPSNVYIVVDNDLIGYPMNLDPEGSQKGAMKVTAAHEFFHACQFQYTTATASNWWMEAAATWMEDIVYPSVNDYLNYVGQRYDDTNDSGAWDSGETFYTMDGSVAGTSGRDDSLWFDHPENSLNFYDPFGTYQYGTVIWVKFLSERYGNDIVKAAWDRLGNGQNVLSALSDELSARGTTLESAFASFEAANVKREYIDGSYYPVIRHAAAYSTYPQSLSETLKHLSAHFYSFRPDSSASTLTLSFSDTGSGTLAVRLLLKKGTGEYEERDISLDSSSVQQQIADFGTASPYTKVVVIIMNRSITQDNISYSVSADREVAPAETPSSGGSETGSTSDSGDGSSTGSDAGSGGGGGGGCFIATAAYGSPLAPEVQVLREFRDAVLLADIRMEMAGWSVVLPNSAGKALVKWYYIFSPPVAEYIRCRGELRTVTRWALTPLVYGVKYPLSLPVAFSLGLGCVCTLCSLRDRAKSSWARRNGNNARRRSRSYVEDDVPGITQNPGSPKNQRFFGVETRGLCSRSQQKRVCKHTLVPVRQEKKTGEFGSG</sequence>
<evidence type="ECO:0008006" key="5">
    <source>
        <dbReference type="Google" id="ProtNLM"/>
    </source>
</evidence>
<organism evidence="3 4">
    <name type="scientific">Candidatus Nitrobium versatile</name>
    <dbReference type="NCBI Taxonomy" id="2884831"/>
    <lineage>
        <taxon>Bacteria</taxon>
        <taxon>Pseudomonadati</taxon>
        <taxon>Nitrospirota</taxon>
        <taxon>Nitrospiria</taxon>
        <taxon>Nitrospirales</taxon>
        <taxon>Nitrospiraceae</taxon>
        <taxon>Candidatus Nitrobium</taxon>
    </lineage>
</organism>
<evidence type="ECO:0000256" key="2">
    <source>
        <dbReference type="SAM" id="SignalP"/>
    </source>
</evidence>
<comment type="caution">
    <text evidence="3">The sequence shown here is derived from an EMBL/GenBank/DDBJ whole genome shotgun (WGS) entry which is preliminary data.</text>
</comment>
<reference evidence="3" key="1">
    <citation type="journal article" date="2021" name="bioRxiv">
        <title>Unraveling nitrogen, sulfur and carbon metabolic pathways and microbial community transcriptional responses to substrate deprivation and toxicity stresses in a bioreactor mimicking anoxic brackish coastal sediment conditions.</title>
        <authorList>
            <person name="Martins P.D."/>
            <person name="Echeveste M.J."/>
            <person name="Arshad A."/>
            <person name="Kurth J."/>
            <person name="Ouboter H."/>
            <person name="Jetten M.S.M."/>
            <person name="Welte C.U."/>
        </authorList>
    </citation>
    <scope>NUCLEOTIDE SEQUENCE</scope>
    <source>
        <strain evidence="3">MAG_39</strain>
    </source>
</reference>
<name>A0A953M0T3_9BACT</name>
<dbReference type="AlphaFoldDB" id="A0A953M0T3"/>
<dbReference type="Proteomes" id="UP000705867">
    <property type="component" value="Unassembled WGS sequence"/>
</dbReference>
<evidence type="ECO:0000313" key="4">
    <source>
        <dbReference type="Proteomes" id="UP000705867"/>
    </source>
</evidence>
<dbReference type="NCBIfam" id="NF041770">
    <property type="entry name" value="CFI_box_CTERM"/>
    <property type="match status" value="1"/>
</dbReference>
<proteinExistence type="predicted"/>
<feature type="compositionally biased region" description="Low complexity" evidence="1">
    <location>
        <begin position="535"/>
        <end position="556"/>
    </location>
</feature>
<keyword evidence="2" id="KW-0732">Signal</keyword>
<dbReference type="InterPro" id="IPR049886">
    <property type="entry name" value="CFI_box_CTERM_dom"/>
</dbReference>
<protein>
    <recommendedName>
        <fullName evidence="5">Peptidase MA-like domain-containing protein</fullName>
    </recommendedName>
</protein>
<reference evidence="3" key="2">
    <citation type="submission" date="2021-08" db="EMBL/GenBank/DDBJ databases">
        <authorList>
            <person name="Dalcin Martins P."/>
        </authorList>
    </citation>
    <scope>NUCLEOTIDE SEQUENCE</scope>
    <source>
        <strain evidence="3">MAG_39</strain>
    </source>
</reference>
<dbReference type="EMBL" id="JAIOIV010000003">
    <property type="protein sequence ID" value="MBZ0154608.1"/>
    <property type="molecule type" value="Genomic_DNA"/>
</dbReference>
<feature type="signal peptide" evidence="2">
    <location>
        <begin position="1"/>
        <end position="26"/>
    </location>
</feature>
<feature type="region of interest" description="Disordered" evidence="1">
    <location>
        <begin position="524"/>
        <end position="559"/>
    </location>
</feature>
<feature type="region of interest" description="Disordered" evidence="1">
    <location>
        <begin position="694"/>
        <end position="714"/>
    </location>
</feature>
<dbReference type="NCBIfam" id="NF045524">
    <property type="entry name" value="MXAN_6640_HExxH"/>
    <property type="match status" value="1"/>
</dbReference>
<accession>A0A953M0T3</accession>
<evidence type="ECO:0000313" key="3">
    <source>
        <dbReference type="EMBL" id="MBZ0154608.1"/>
    </source>
</evidence>
<gene>
    <name evidence="3" type="ORF">K8I29_00145</name>
</gene>